<name>A0A0A0HI92_9RHOB</name>
<evidence type="ECO:0000313" key="4">
    <source>
        <dbReference type="Proteomes" id="UP000030021"/>
    </source>
</evidence>
<dbReference type="EMBL" id="AONH01000026">
    <property type="protein sequence ID" value="KGM85863.1"/>
    <property type="molecule type" value="Genomic_DNA"/>
</dbReference>
<evidence type="ECO:0000313" key="3">
    <source>
        <dbReference type="EMBL" id="KGM85863.1"/>
    </source>
</evidence>
<protein>
    <submittedName>
        <fullName evidence="3">Toprim domain protein</fullName>
    </submittedName>
</protein>
<proteinExistence type="predicted"/>
<dbReference type="Pfam" id="PF13362">
    <property type="entry name" value="Toprim_3"/>
    <property type="match status" value="1"/>
</dbReference>
<evidence type="ECO:0000259" key="2">
    <source>
        <dbReference type="Pfam" id="PF23639"/>
    </source>
</evidence>
<gene>
    <name evidence="3" type="ORF">rosmuc_04199</name>
</gene>
<reference evidence="3 4" key="1">
    <citation type="submission" date="2013-01" db="EMBL/GenBank/DDBJ databases">
        <authorList>
            <person name="Fiebig A."/>
            <person name="Goeker M."/>
            <person name="Klenk H.-P.P."/>
        </authorList>
    </citation>
    <scope>NUCLEOTIDE SEQUENCE [LARGE SCALE GENOMIC DNA]</scope>
    <source>
        <strain evidence="3 4">DSM 17069</strain>
    </source>
</reference>
<dbReference type="InterPro" id="IPR006171">
    <property type="entry name" value="TOPRIM_dom"/>
</dbReference>
<dbReference type="AlphaFoldDB" id="A0A0A0HI92"/>
<organism evidence="3 4">
    <name type="scientific">Roseovarius mucosus DSM 17069</name>
    <dbReference type="NCBI Taxonomy" id="1288298"/>
    <lineage>
        <taxon>Bacteria</taxon>
        <taxon>Pseudomonadati</taxon>
        <taxon>Pseudomonadota</taxon>
        <taxon>Alphaproteobacteria</taxon>
        <taxon>Rhodobacterales</taxon>
        <taxon>Roseobacteraceae</taxon>
        <taxon>Roseovarius</taxon>
    </lineage>
</organism>
<dbReference type="PATRIC" id="fig|1288298.3.peg.4192"/>
<dbReference type="Pfam" id="PF23639">
    <property type="entry name" value="DUF7146"/>
    <property type="match status" value="1"/>
</dbReference>
<dbReference type="OrthoDB" id="9811157at2"/>
<dbReference type="Gene3D" id="3.40.1360.10">
    <property type="match status" value="1"/>
</dbReference>
<feature type="domain" description="DUF7146" evidence="2">
    <location>
        <begin position="121"/>
        <end position="226"/>
    </location>
</feature>
<comment type="caution">
    <text evidence="3">The sequence shown here is derived from an EMBL/GenBank/DDBJ whole genome shotgun (WGS) entry which is preliminary data.</text>
</comment>
<dbReference type="CDD" id="cd01029">
    <property type="entry name" value="TOPRIM_primases"/>
    <property type="match status" value="1"/>
</dbReference>
<evidence type="ECO:0000259" key="1">
    <source>
        <dbReference type="Pfam" id="PF13362"/>
    </source>
</evidence>
<dbReference type="InterPro" id="IPR034154">
    <property type="entry name" value="TOPRIM_DnaG/twinkle"/>
</dbReference>
<dbReference type="Proteomes" id="UP000030021">
    <property type="component" value="Unassembled WGS sequence"/>
</dbReference>
<dbReference type="RefSeq" id="WP_037275692.1">
    <property type="nucleotide sequence ID" value="NZ_KN293990.1"/>
</dbReference>
<sequence length="343" mass="36492">MYSETEDVIRALAENAESVCRAYLPAGRRVGSYWIVGDLQNNPGRSLFVRLIGPASGPGAAGKFTDGATGEHGDLLDIIRERTGISRFPDLLAEARAHLGRPQPVYPDAPVPRKTKAPGGTPAAAARLFAASVSVAGTLADTYLRSRGITQGGLTNALRFHPKCWHRDEGHTRSLPRPALIAAVTDGAGAVQGVHRTWLAPDGKGKAPVETQRRAMGHLLGNSVRLTPHDDILVVGEGIETMLSLVEAMPSLPVWAALSSGHLGAVQLPDGVQRLYIAIDRDPAGQRAAERLSARATEVGIAARVLEPRLGDFNDDLRVHGADALRQHLAGQIGPEDRHRLSG</sequence>
<dbReference type="eggNOG" id="COG0358">
    <property type="taxonomic scope" value="Bacteria"/>
</dbReference>
<feature type="domain" description="Toprim" evidence="1">
    <location>
        <begin position="233"/>
        <end position="323"/>
    </location>
</feature>
<dbReference type="HOGENOM" id="CLU_803799_0_0_5"/>
<accession>A0A0A0HI92</accession>
<dbReference type="InterPro" id="IPR055570">
    <property type="entry name" value="DUF7146"/>
</dbReference>